<dbReference type="RefSeq" id="WP_188497481.1">
    <property type="nucleotide sequence ID" value="NZ_BMFV01000015.1"/>
</dbReference>
<accession>A0A8J2ZX21</accession>
<proteinExistence type="predicted"/>
<name>A0A8J2ZX21_9BACL</name>
<reference evidence="2" key="2">
    <citation type="submission" date="2020-09" db="EMBL/GenBank/DDBJ databases">
        <authorList>
            <person name="Sun Q."/>
            <person name="Zhou Y."/>
        </authorList>
    </citation>
    <scope>NUCLEOTIDE SEQUENCE</scope>
    <source>
        <strain evidence="2">CGMCC 1.12777</strain>
    </source>
</reference>
<reference evidence="2" key="1">
    <citation type="journal article" date="2014" name="Int. J. Syst. Evol. Microbiol.">
        <title>Complete genome sequence of Corynebacterium casei LMG S-19264T (=DSM 44701T), isolated from a smear-ripened cheese.</title>
        <authorList>
            <consortium name="US DOE Joint Genome Institute (JGI-PGF)"/>
            <person name="Walter F."/>
            <person name="Albersmeier A."/>
            <person name="Kalinowski J."/>
            <person name="Ruckert C."/>
        </authorList>
    </citation>
    <scope>NUCLEOTIDE SEQUENCE</scope>
    <source>
        <strain evidence="2">CGMCC 1.12777</strain>
    </source>
</reference>
<evidence type="ECO:0000313" key="2">
    <source>
        <dbReference type="EMBL" id="GGH82652.1"/>
    </source>
</evidence>
<organism evidence="2 3">
    <name type="scientific">Pullulanibacillus pueri</name>
    <dbReference type="NCBI Taxonomy" id="1437324"/>
    <lineage>
        <taxon>Bacteria</taxon>
        <taxon>Bacillati</taxon>
        <taxon>Bacillota</taxon>
        <taxon>Bacilli</taxon>
        <taxon>Bacillales</taxon>
        <taxon>Sporolactobacillaceae</taxon>
        <taxon>Pullulanibacillus</taxon>
    </lineage>
</organism>
<feature type="compositionally biased region" description="Basic residues" evidence="1">
    <location>
        <begin position="1"/>
        <end position="13"/>
    </location>
</feature>
<evidence type="ECO:0000313" key="3">
    <source>
        <dbReference type="Proteomes" id="UP000656813"/>
    </source>
</evidence>
<sequence length="53" mass="5977">MGRGKSFNHKKKGHPENVQNTSMTEGKEPDKSGRLVADFATYEAHKNSKEDEE</sequence>
<evidence type="ECO:0008006" key="4">
    <source>
        <dbReference type="Google" id="ProtNLM"/>
    </source>
</evidence>
<comment type="caution">
    <text evidence="2">The sequence shown here is derived from an EMBL/GenBank/DDBJ whole genome shotgun (WGS) entry which is preliminary data.</text>
</comment>
<evidence type="ECO:0000256" key="1">
    <source>
        <dbReference type="SAM" id="MobiDB-lite"/>
    </source>
</evidence>
<feature type="region of interest" description="Disordered" evidence="1">
    <location>
        <begin position="1"/>
        <end position="35"/>
    </location>
</feature>
<dbReference type="EMBL" id="BMFV01000015">
    <property type="protein sequence ID" value="GGH82652.1"/>
    <property type="molecule type" value="Genomic_DNA"/>
</dbReference>
<protein>
    <recommendedName>
        <fullName evidence="4">YfhD family protein</fullName>
    </recommendedName>
</protein>
<gene>
    <name evidence="2" type="ORF">GCM10007096_22360</name>
</gene>
<dbReference type="AlphaFoldDB" id="A0A8J2ZX21"/>
<keyword evidence="3" id="KW-1185">Reference proteome</keyword>
<dbReference type="Proteomes" id="UP000656813">
    <property type="component" value="Unassembled WGS sequence"/>
</dbReference>